<comment type="caution">
    <text evidence="2">The sequence shown here is derived from an EMBL/GenBank/DDBJ whole genome shotgun (WGS) entry which is preliminary data.</text>
</comment>
<keyword evidence="3" id="KW-1185">Reference proteome</keyword>
<evidence type="ECO:0000313" key="2">
    <source>
        <dbReference type="EMBL" id="KAK3327647.1"/>
    </source>
</evidence>
<organism evidence="2 3">
    <name type="scientific">Cercophora scortea</name>
    <dbReference type="NCBI Taxonomy" id="314031"/>
    <lineage>
        <taxon>Eukaryota</taxon>
        <taxon>Fungi</taxon>
        <taxon>Dikarya</taxon>
        <taxon>Ascomycota</taxon>
        <taxon>Pezizomycotina</taxon>
        <taxon>Sordariomycetes</taxon>
        <taxon>Sordariomycetidae</taxon>
        <taxon>Sordariales</taxon>
        <taxon>Lasiosphaeriaceae</taxon>
        <taxon>Cercophora</taxon>
    </lineage>
</organism>
<feature type="compositionally biased region" description="Basic and acidic residues" evidence="1">
    <location>
        <begin position="121"/>
        <end position="131"/>
    </location>
</feature>
<reference evidence="2" key="1">
    <citation type="journal article" date="2023" name="Mol. Phylogenet. Evol.">
        <title>Genome-scale phylogeny and comparative genomics of the fungal order Sordariales.</title>
        <authorList>
            <person name="Hensen N."/>
            <person name="Bonometti L."/>
            <person name="Westerberg I."/>
            <person name="Brannstrom I.O."/>
            <person name="Guillou S."/>
            <person name="Cros-Aarteil S."/>
            <person name="Calhoun S."/>
            <person name="Haridas S."/>
            <person name="Kuo A."/>
            <person name="Mondo S."/>
            <person name="Pangilinan J."/>
            <person name="Riley R."/>
            <person name="LaButti K."/>
            <person name="Andreopoulos B."/>
            <person name="Lipzen A."/>
            <person name="Chen C."/>
            <person name="Yan M."/>
            <person name="Daum C."/>
            <person name="Ng V."/>
            <person name="Clum A."/>
            <person name="Steindorff A."/>
            <person name="Ohm R.A."/>
            <person name="Martin F."/>
            <person name="Silar P."/>
            <person name="Natvig D.O."/>
            <person name="Lalanne C."/>
            <person name="Gautier V."/>
            <person name="Ament-Velasquez S.L."/>
            <person name="Kruys A."/>
            <person name="Hutchinson M.I."/>
            <person name="Powell A.J."/>
            <person name="Barry K."/>
            <person name="Miller A.N."/>
            <person name="Grigoriev I.V."/>
            <person name="Debuchy R."/>
            <person name="Gladieux P."/>
            <person name="Hiltunen Thoren M."/>
            <person name="Johannesson H."/>
        </authorList>
    </citation>
    <scope>NUCLEOTIDE SEQUENCE</scope>
    <source>
        <strain evidence="2">SMH4131-1</strain>
    </source>
</reference>
<gene>
    <name evidence="2" type="ORF">B0T19DRAFT_169335</name>
</gene>
<accession>A0AAE0MCR4</accession>
<feature type="region of interest" description="Disordered" evidence="1">
    <location>
        <begin position="113"/>
        <end position="135"/>
    </location>
</feature>
<proteinExistence type="predicted"/>
<protein>
    <submittedName>
        <fullName evidence="2">Uncharacterized protein</fullName>
    </submittedName>
</protein>
<evidence type="ECO:0000256" key="1">
    <source>
        <dbReference type="SAM" id="MobiDB-lite"/>
    </source>
</evidence>
<reference evidence="2" key="2">
    <citation type="submission" date="2023-06" db="EMBL/GenBank/DDBJ databases">
        <authorList>
            <consortium name="Lawrence Berkeley National Laboratory"/>
            <person name="Haridas S."/>
            <person name="Hensen N."/>
            <person name="Bonometti L."/>
            <person name="Westerberg I."/>
            <person name="Brannstrom I.O."/>
            <person name="Guillou S."/>
            <person name="Cros-Aarteil S."/>
            <person name="Calhoun S."/>
            <person name="Kuo A."/>
            <person name="Mondo S."/>
            <person name="Pangilinan J."/>
            <person name="Riley R."/>
            <person name="Labutti K."/>
            <person name="Andreopoulos B."/>
            <person name="Lipzen A."/>
            <person name="Chen C."/>
            <person name="Yanf M."/>
            <person name="Daum C."/>
            <person name="Ng V."/>
            <person name="Clum A."/>
            <person name="Steindorff A."/>
            <person name="Ohm R."/>
            <person name="Martin F."/>
            <person name="Silar P."/>
            <person name="Natvig D."/>
            <person name="Lalanne C."/>
            <person name="Gautier V."/>
            <person name="Ament-Velasquez S.L."/>
            <person name="Kruys A."/>
            <person name="Hutchinson M.I."/>
            <person name="Powell A.J."/>
            <person name="Barry K."/>
            <person name="Miller A.N."/>
            <person name="Grigoriev I.V."/>
            <person name="Debuchy R."/>
            <person name="Gladieux P."/>
            <person name="Thoren M.H."/>
            <person name="Johannesson H."/>
        </authorList>
    </citation>
    <scope>NUCLEOTIDE SEQUENCE</scope>
    <source>
        <strain evidence="2">SMH4131-1</strain>
    </source>
</reference>
<evidence type="ECO:0000313" key="3">
    <source>
        <dbReference type="Proteomes" id="UP001286456"/>
    </source>
</evidence>
<name>A0AAE0MCR4_9PEZI</name>
<dbReference type="EMBL" id="JAUEPO010000003">
    <property type="protein sequence ID" value="KAK3327647.1"/>
    <property type="molecule type" value="Genomic_DNA"/>
</dbReference>
<dbReference type="Proteomes" id="UP001286456">
    <property type="component" value="Unassembled WGS sequence"/>
</dbReference>
<dbReference type="AlphaFoldDB" id="A0AAE0MCR4"/>
<sequence>MSAKVELAHRPHTNWREPGRGNMGRLSRWAEGLRRRGPEAKEEMADRQAIREGAQCGWTWRQTQCRGLESADPDRPRGTCTSSSTCTGSSSSFFFPHSFLSCVVGRVSTAGHLSAARSHTPRTEQGRDRKLSAPGSGMTAVKCECGQLLSHCDSVTVRFLPSLEPVIDNDGRRSSKGHCAQYVVGGQSSRTVFATDFTVYTLAAAGIPG</sequence>